<evidence type="ECO:0008006" key="12">
    <source>
        <dbReference type="Google" id="ProtNLM"/>
    </source>
</evidence>
<feature type="region of interest" description="Disordered" evidence="8">
    <location>
        <begin position="494"/>
        <end position="565"/>
    </location>
</feature>
<evidence type="ECO:0000256" key="2">
    <source>
        <dbReference type="ARBA" id="ARBA00005748"/>
    </source>
</evidence>
<evidence type="ECO:0000256" key="4">
    <source>
        <dbReference type="ARBA" id="ARBA00022729"/>
    </source>
</evidence>
<evidence type="ECO:0000256" key="9">
    <source>
        <dbReference type="SAM" id="Phobius"/>
    </source>
</evidence>
<protein>
    <recommendedName>
        <fullName evidence="12">Nuclear envelope integral membrane protein 1</fullName>
    </recommendedName>
</protein>
<evidence type="ECO:0000256" key="8">
    <source>
        <dbReference type="SAM" id="MobiDB-lite"/>
    </source>
</evidence>
<dbReference type="GO" id="GO:0005637">
    <property type="term" value="C:nuclear inner membrane"/>
    <property type="evidence" value="ECO:0007669"/>
    <property type="project" value="UniProtKB-SubCell"/>
</dbReference>
<evidence type="ECO:0000313" key="10">
    <source>
        <dbReference type="EMBL" id="KAJ1362697.1"/>
    </source>
</evidence>
<dbReference type="PANTHER" id="PTHR13598">
    <property type="entry name" value="AT07567P-RELATED"/>
    <property type="match status" value="1"/>
</dbReference>
<dbReference type="EMBL" id="JAHQIW010004522">
    <property type="protein sequence ID" value="KAJ1362697.1"/>
    <property type="molecule type" value="Genomic_DNA"/>
</dbReference>
<accession>A0AAD5QVA6</accession>
<keyword evidence="7" id="KW-0539">Nucleus</keyword>
<evidence type="ECO:0000256" key="6">
    <source>
        <dbReference type="ARBA" id="ARBA00023136"/>
    </source>
</evidence>
<feature type="transmembrane region" description="Helical" evidence="9">
    <location>
        <begin position="208"/>
        <end position="229"/>
    </location>
</feature>
<comment type="subcellular location">
    <subcellularLocation>
        <location evidence="1">Nucleus inner membrane</location>
        <topology evidence="1">Multi-pass membrane protein</topology>
        <orientation evidence="1">Nucleoplasmic side</orientation>
    </subcellularLocation>
</comment>
<keyword evidence="3 9" id="KW-0812">Transmembrane</keyword>
<feature type="transmembrane region" description="Helical" evidence="9">
    <location>
        <begin position="308"/>
        <end position="328"/>
    </location>
</feature>
<reference evidence="10" key="1">
    <citation type="submission" date="2021-06" db="EMBL/GenBank/DDBJ databases">
        <title>Parelaphostrongylus tenuis whole genome reference sequence.</title>
        <authorList>
            <person name="Garwood T.J."/>
            <person name="Larsen P.A."/>
            <person name="Fountain-Jones N.M."/>
            <person name="Garbe J.R."/>
            <person name="Macchietto M.G."/>
            <person name="Kania S.A."/>
            <person name="Gerhold R.W."/>
            <person name="Richards J.E."/>
            <person name="Wolf T.M."/>
        </authorList>
    </citation>
    <scope>NUCLEOTIDE SEQUENCE</scope>
    <source>
        <strain evidence="10">MNPRO001-30</strain>
        <tissue evidence="10">Meninges</tissue>
    </source>
</reference>
<name>A0AAD5QVA6_PARTN</name>
<feature type="compositionally biased region" description="Low complexity" evidence="8">
    <location>
        <begin position="503"/>
        <end position="512"/>
    </location>
</feature>
<dbReference type="InterPro" id="IPR019358">
    <property type="entry name" value="NEMP_fam"/>
</dbReference>
<sequence>MWKCVGPAVLFPGVPRSFGRSPLVFVVATVDRAIFGSRFMICWERLSALFTFILVVLLFRVSSCTAICQARELGTSRWIVPGKVKDELDLYIHRGLDYSLVNAFADTFLELNLTDEDTYDLYKGDNCSVVQEDFHFDNRLFGLFKSADFWRSRHLNVFNDTVIGISTRLPYTVGAKVLKVNNIRLGVFVAGVLLFIFANDLVRNSLFYYGSGCSLGLLTSLLIIVFILYRVAPKSLIRLPILIGGWSLSFYVLHFAWKNLATIVFRYQKLLVAYFVTVLAISFAVCYKRGPPKDRRSRDIAQWTLQMISMIIIYSSSQVAGAGTFLGYNCNTSPSQSTRSWYWNPLYGATSVLTSIWWKIFPPKHRLLTEEEYTKEGVEVTRRELERLREFCRSPEADVWKLTSKVRDPKRLARFVDGREGHVLEDEEDLYDEDSGSSNQWKRQVVFRRTPKSDGETVSFSKKSSRRSTGLLPSERSQLYELPEHSRSAYYYQETSQRRSPRHLLASLSSASKSKHFSSSKTGNDSSVRKYKEYQELTKVAGKQRSRPISNEFFSSDSESDAGAM</sequence>
<feature type="transmembrane region" description="Helical" evidence="9">
    <location>
        <begin position="236"/>
        <end position="257"/>
    </location>
</feature>
<evidence type="ECO:0000256" key="1">
    <source>
        <dbReference type="ARBA" id="ARBA00004575"/>
    </source>
</evidence>
<feature type="transmembrane region" description="Helical" evidence="9">
    <location>
        <begin position="185"/>
        <end position="202"/>
    </location>
</feature>
<dbReference type="Pfam" id="PF10225">
    <property type="entry name" value="NEMP"/>
    <property type="match status" value="1"/>
</dbReference>
<gene>
    <name evidence="10" type="ORF">KIN20_022349</name>
</gene>
<dbReference type="Proteomes" id="UP001196413">
    <property type="component" value="Unassembled WGS sequence"/>
</dbReference>
<feature type="transmembrane region" description="Helical" evidence="9">
    <location>
        <begin position="48"/>
        <end position="68"/>
    </location>
</feature>
<feature type="transmembrane region" description="Helical" evidence="9">
    <location>
        <begin position="269"/>
        <end position="287"/>
    </location>
</feature>
<keyword evidence="6 9" id="KW-0472">Membrane</keyword>
<keyword evidence="5 9" id="KW-1133">Transmembrane helix</keyword>
<evidence type="ECO:0000256" key="3">
    <source>
        <dbReference type="ARBA" id="ARBA00022692"/>
    </source>
</evidence>
<dbReference type="PANTHER" id="PTHR13598:SF1">
    <property type="entry name" value="AT07567P-RELATED"/>
    <property type="match status" value="1"/>
</dbReference>
<feature type="region of interest" description="Disordered" evidence="8">
    <location>
        <begin position="454"/>
        <end position="477"/>
    </location>
</feature>
<proteinExistence type="inferred from homology"/>
<organism evidence="10 11">
    <name type="scientific">Parelaphostrongylus tenuis</name>
    <name type="common">Meningeal worm</name>
    <dbReference type="NCBI Taxonomy" id="148309"/>
    <lineage>
        <taxon>Eukaryota</taxon>
        <taxon>Metazoa</taxon>
        <taxon>Ecdysozoa</taxon>
        <taxon>Nematoda</taxon>
        <taxon>Chromadorea</taxon>
        <taxon>Rhabditida</taxon>
        <taxon>Rhabditina</taxon>
        <taxon>Rhabditomorpha</taxon>
        <taxon>Strongyloidea</taxon>
        <taxon>Metastrongylidae</taxon>
        <taxon>Parelaphostrongylus</taxon>
    </lineage>
</organism>
<comment type="caution">
    <text evidence="10">The sequence shown here is derived from an EMBL/GenBank/DDBJ whole genome shotgun (WGS) entry which is preliminary data.</text>
</comment>
<keyword evidence="4" id="KW-0732">Signal</keyword>
<comment type="similarity">
    <text evidence="2">Belongs to the NEMP family.</text>
</comment>
<evidence type="ECO:0000313" key="11">
    <source>
        <dbReference type="Proteomes" id="UP001196413"/>
    </source>
</evidence>
<keyword evidence="11" id="KW-1185">Reference proteome</keyword>
<evidence type="ECO:0000256" key="7">
    <source>
        <dbReference type="ARBA" id="ARBA00023242"/>
    </source>
</evidence>
<dbReference type="AlphaFoldDB" id="A0AAD5QVA6"/>
<feature type="compositionally biased region" description="Basic and acidic residues" evidence="8">
    <location>
        <begin position="527"/>
        <end position="536"/>
    </location>
</feature>
<evidence type="ECO:0000256" key="5">
    <source>
        <dbReference type="ARBA" id="ARBA00022989"/>
    </source>
</evidence>